<reference evidence="2 3" key="1">
    <citation type="submission" date="2020-02" db="EMBL/GenBank/DDBJ databases">
        <title>Whole-genome analyses of novel actinobacteria.</title>
        <authorList>
            <person name="Sahin N."/>
            <person name="Tokatli A."/>
        </authorList>
    </citation>
    <scope>NUCLEOTIDE SEQUENCE [LARGE SCALE GENOMIC DNA]</scope>
    <source>
        <strain evidence="2 3">YC504</strain>
    </source>
</reference>
<dbReference type="Proteomes" id="UP000481109">
    <property type="component" value="Unassembled WGS sequence"/>
</dbReference>
<dbReference type="InterPro" id="IPR006311">
    <property type="entry name" value="TAT_signal"/>
</dbReference>
<accession>A0A6G4XV74</accession>
<feature type="region of interest" description="Disordered" evidence="1">
    <location>
        <begin position="36"/>
        <end position="56"/>
    </location>
</feature>
<dbReference type="PROSITE" id="PS51318">
    <property type="entry name" value="TAT"/>
    <property type="match status" value="1"/>
</dbReference>
<sequence>MPYDEPLPRPARTGPRRRSLLTGAVTAAGAALLAACSDDGSDTGSSGAAGRRPSAAQVRATIAKDSSGLLAEYDAAIAAHPALADRLGPLRDNVLAHGKALGGAPKASPSPARSAPVQAPLGEKVTLRRLADAERALADSRRGVLADLTGEDARLLASIAAAGDVHAYLLSEAGR</sequence>
<keyword evidence="3" id="KW-1185">Reference proteome</keyword>
<evidence type="ECO:0000313" key="2">
    <source>
        <dbReference type="EMBL" id="NGO80511.1"/>
    </source>
</evidence>
<dbReference type="AlphaFoldDB" id="A0A6G4XV74"/>
<evidence type="ECO:0000256" key="1">
    <source>
        <dbReference type="SAM" id="MobiDB-lite"/>
    </source>
</evidence>
<evidence type="ECO:0000313" key="3">
    <source>
        <dbReference type="Proteomes" id="UP000481109"/>
    </source>
</evidence>
<organism evidence="2 3">
    <name type="scientific">Streptomyces mesophilus</name>
    <dbReference type="NCBI Taxonomy" id="1775132"/>
    <lineage>
        <taxon>Bacteria</taxon>
        <taxon>Bacillati</taxon>
        <taxon>Actinomycetota</taxon>
        <taxon>Actinomycetes</taxon>
        <taxon>Kitasatosporales</taxon>
        <taxon>Streptomycetaceae</taxon>
        <taxon>Streptomyces</taxon>
    </lineage>
</organism>
<dbReference type="RefSeq" id="WP_165335930.1">
    <property type="nucleotide sequence ID" value="NZ_JAAKZW010000223.1"/>
</dbReference>
<comment type="caution">
    <text evidence="2">The sequence shown here is derived from an EMBL/GenBank/DDBJ whole genome shotgun (WGS) entry which is preliminary data.</text>
</comment>
<dbReference type="EMBL" id="JAAKZW010000223">
    <property type="protein sequence ID" value="NGO80511.1"/>
    <property type="molecule type" value="Genomic_DNA"/>
</dbReference>
<name>A0A6G4XV74_9ACTN</name>
<proteinExistence type="predicted"/>
<evidence type="ECO:0008006" key="4">
    <source>
        <dbReference type="Google" id="ProtNLM"/>
    </source>
</evidence>
<gene>
    <name evidence="2" type="ORF">G6045_33370</name>
</gene>
<protein>
    <recommendedName>
        <fullName evidence="4">Lipoprotein</fullName>
    </recommendedName>
</protein>